<evidence type="ECO:0000256" key="7">
    <source>
        <dbReference type="ARBA" id="ARBA00022895"/>
    </source>
</evidence>
<comment type="catalytic activity">
    <reaction evidence="11">
        <text>L-seryl-[protein] + ATP = O-phospho-L-seryl-[protein] + ADP + H(+)</text>
        <dbReference type="Rhea" id="RHEA:17989"/>
        <dbReference type="Rhea" id="RHEA-COMP:9863"/>
        <dbReference type="Rhea" id="RHEA-COMP:11604"/>
        <dbReference type="ChEBI" id="CHEBI:15378"/>
        <dbReference type="ChEBI" id="CHEBI:29999"/>
        <dbReference type="ChEBI" id="CHEBI:30616"/>
        <dbReference type="ChEBI" id="CHEBI:83421"/>
        <dbReference type="ChEBI" id="CHEBI:456216"/>
        <dbReference type="EC" id="2.7.11.1"/>
    </reaction>
</comment>
<dbReference type="InterPro" id="IPR000719">
    <property type="entry name" value="Prot_kinase_dom"/>
</dbReference>
<dbReference type="Gene3D" id="1.10.510.10">
    <property type="entry name" value="Transferase(Phosphotransferase) domain 1"/>
    <property type="match status" value="1"/>
</dbReference>
<dbReference type="PROSITE" id="PS00109">
    <property type="entry name" value="PROTEIN_KINASE_TYR"/>
    <property type="match status" value="1"/>
</dbReference>
<evidence type="ECO:0000313" key="13">
    <source>
        <dbReference type="EMBL" id="KIX01306.1"/>
    </source>
</evidence>
<dbReference type="Proteomes" id="UP000053617">
    <property type="component" value="Unassembled WGS sequence"/>
</dbReference>
<dbReference type="PROSITE" id="PS50011">
    <property type="entry name" value="PROTEIN_KINASE_DOM"/>
    <property type="match status" value="1"/>
</dbReference>
<dbReference type="InterPro" id="IPR011009">
    <property type="entry name" value="Kinase-like_dom_sf"/>
</dbReference>
<dbReference type="EMBL" id="KN847481">
    <property type="protein sequence ID" value="KIX01306.1"/>
    <property type="molecule type" value="Genomic_DNA"/>
</dbReference>
<evidence type="ECO:0000256" key="5">
    <source>
        <dbReference type="ARBA" id="ARBA00013948"/>
    </source>
</evidence>
<keyword evidence="14" id="KW-1185">Reference proteome</keyword>
<dbReference type="GO" id="GO:0004674">
    <property type="term" value="F:protein serine/threonine kinase activity"/>
    <property type="evidence" value="ECO:0007669"/>
    <property type="project" value="UniProtKB-EC"/>
</dbReference>
<dbReference type="InterPro" id="IPR008266">
    <property type="entry name" value="Tyr_kinase_AS"/>
</dbReference>
<evidence type="ECO:0000256" key="1">
    <source>
        <dbReference type="ARBA" id="ARBA00003747"/>
    </source>
</evidence>
<dbReference type="GeneID" id="25297102"/>
<dbReference type="VEuPathDB" id="FungiDB:Z518_09031"/>
<reference evidence="13 14" key="1">
    <citation type="submission" date="2015-01" db="EMBL/GenBank/DDBJ databases">
        <title>The Genome Sequence of Rhinocladiella mackenzie CBS 650.93.</title>
        <authorList>
            <consortium name="The Broad Institute Genomics Platform"/>
            <person name="Cuomo C."/>
            <person name="de Hoog S."/>
            <person name="Gorbushina A."/>
            <person name="Stielow B."/>
            <person name="Teixiera M."/>
            <person name="Abouelleil A."/>
            <person name="Chapman S.B."/>
            <person name="Priest M."/>
            <person name="Young S.K."/>
            <person name="Wortman J."/>
            <person name="Nusbaum C."/>
            <person name="Birren B."/>
        </authorList>
    </citation>
    <scope>NUCLEOTIDE SEQUENCE [LARGE SCALE GENOMIC DNA]</scope>
    <source>
        <strain evidence="13 14">CBS 650.93</strain>
    </source>
</reference>
<sequence>MPFLGKRSKSREVDLGLLVRIRKELQSKYSRPESLETVFIHPHDARSVVTRERVKELLKPFKWYHEDDRTELWRTMSLILCILITIEWTEWSEFKTYFAPRGDYLRYPRYTDDDLPLRDVSFLPPNIQDDFKREQYLFKPIVIEQNSHEEYSQRYRLPITKSEPIDDVGSQRDLDKIYLEKGYLYCTDQHNAGGFNSEVHVMARKRVAMKSQRPRPKFESDRIHLEQFRKSLQNHQNIMQSFASFVHGPDFVILTPWAAGRDLQKFLYSPEEILDNFPERSSRFTPHNVLIEAYSLAQGLDFIHNHMITDKGRRIRCGHVDLTPENILVCFPTTGSGAAAPVGRWKIVDFGISNVEESVAGSQIVQLPPAEQCGAVAPGTILRDVALQPFKTGPGAFQPPEVKNQQTAKVNTRRDVWSFGCVLAMILAFAIGGPEEVNAQLLCRSKGADDYFYHRVRHLNDTAQRQHPDSKHAEIKPAVKYWLEEKAPSIAPQMQRDWIRYCAKLVLRLLTINVYERPEMNYAVQELERILMWTEVYGNDRIWHFDGASTAPEVVSDVPEVNYPRSSMDSTAQPFIGVPSLTISSSGPLSATLKSGSTKGSRSIFFKQDGSLSFIRLEIPPNCDGGTLSPSAGTAALWSKSDVYIYDLGFLGDESESWNDTPRCEELKAASLKSYFSNAVVVPHPAKCIKVLLAGSFLAVVQQQHPKSTYLVRLLQRISERQNKIHQYRTIQLSSKPQDVKLSRKGFCLIQTPDKLELFTPRYGSH</sequence>
<comment type="function">
    <text evidence="1">Component of the EKC/KEOPS complex that is required for the formation of a threonylcarbamoyl group on adenosine at position 37 (t(6)A37) in tRNAs that read codons beginning with adenine. The complex is probably involved in the transfer of the threonylcarbamoyl moiety of threonylcarbamoyl-AMP (TC-AMP) to the N6 group of A37. BUD32 has ATPase activity in the context of the EKC/KEOPS complex and likely plays a supporting role to the catalytic subunit KAE1. The EKC/KEOPS complex also promotes both telomere uncapping and telomere elongation. The complex is required for efficient recruitment of transcriptional coactivators.</text>
</comment>
<keyword evidence="7" id="KW-0158">Chromosome</keyword>
<dbReference type="STRING" id="1442369.A0A0D2IDJ5"/>
<evidence type="ECO:0000256" key="8">
    <source>
        <dbReference type="ARBA" id="ARBA00030980"/>
    </source>
</evidence>
<proteinExistence type="predicted"/>
<evidence type="ECO:0000256" key="3">
    <source>
        <dbReference type="ARBA" id="ARBA00011534"/>
    </source>
</evidence>
<dbReference type="HOGENOM" id="CLU_364521_0_0_1"/>
<evidence type="ECO:0000256" key="4">
    <source>
        <dbReference type="ARBA" id="ARBA00012513"/>
    </source>
</evidence>
<evidence type="ECO:0000256" key="6">
    <source>
        <dbReference type="ARBA" id="ARBA00019973"/>
    </source>
</evidence>
<evidence type="ECO:0000313" key="14">
    <source>
        <dbReference type="Proteomes" id="UP000053617"/>
    </source>
</evidence>
<comment type="subcellular location">
    <subcellularLocation>
        <location evidence="2">Chromosome</location>
        <location evidence="2">Telomere</location>
    </subcellularLocation>
</comment>
<dbReference type="SMART" id="SM00220">
    <property type="entry name" value="S_TKc"/>
    <property type="match status" value="1"/>
</dbReference>
<evidence type="ECO:0000256" key="2">
    <source>
        <dbReference type="ARBA" id="ARBA00004574"/>
    </source>
</evidence>
<evidence type="ECO:0000256" key="10">
    <source>
        <dbReference type="ARBA" id="ARBA00047899"/>
    </source>
</evidence>
<dbReference type="SUPFAM" id="SSF56112">
    <property type="entry name" value="Protein kinase-like (PK-like)"/>
    <property type="match status" value="1"/>
</dbReference>
<keyword evidence="7" id="KW-0779">Telomere</keyword>
<comment type="catalytic activity">
    <reaction evidence="10">
        <text>L-threonyl-[protein] + ATP = O-phospho-L-threonyl-[protein] + ADP + H(+)</text>
        <dbReference type="Rhea" id="RHEA:46608"/>
        <dbReference type="Rhea" id="RHEA-COMP:11060"/>
        <dbReference type="Rhea" id="RHEA-COMP:11605"/>
        <dbReference type="ChEBI" id="CHEBI:15378"/>
        <dbReference type="ChEBI" id="CHEBI:30013"/>
        <dbReference type="ChEBI" id="CHEBI:30616"/>
        <dbReference type="ChEBI" id="CHEBI:61977"/>
        <dbReference type="ChEBI" id="CHEBI:456216"/>
        <dbReference type="EC" id="2.7.11.1"/>
    </reaction>
</comment>
<feature type="domain" description="Protein kinase" evidence="12">
    <location>
        <begin position="184"/>
        <end position="531"/>
    </location>
</feature>
<dbReference type="PANTHER" id="PTHR44167">
    <property type="entry name" value="OVARIAN-SPECIFIC SERINE/THREONINE-PROTEIN KINASE LOK-RELATED"/>
    <property type="match status" value="1"/>
</dbReference>
<protein>
    <recommendedName>
        <fullName evidence="6">EKC/KEOPS complex subunit BUD32</fullName>
        <ecNumber evidence="4">2.7.11.1</ecNumber>
    </recommendedName>
    <alternativeName>
        <fullName evidence="8 9">Atypical Serine/threonine protein kinase BUD32</fullName>
    </alternativeName>
    <alternativeName>
        <fullName evidence="5">EKC/KEOPS complex subunit bud32</fullName>
    </alternativeName>
</protein>
<gene>
    <name evidence="13" type="ORF">Z518_09031</name>
</gene>
<dbReference type="GO" id="GO:0044773">
    <property type="term" value="P:mitotic DNA damage checkpoint signaling"/>
    <property type="evidence" value="ECO:0007669"/>
    <property type="project" value="TreeGrafter"/>
</dbReference>
<dbReference type="RefSeq" id="XP_013268442.1">
    <property type="nucleotide sequence ID" value="XM_013412988.1"/>
</dbReference>
<dbReference type="AlphaFoldDB" id="A0A0D2IDJ5"/>
<dbReference type="Pfam" id="PF00069">
    <property type="entry name" value="Pkinase"/>
    <property type="match status" value="1"/>
</dbReference>
<dbReference type="OrthoDB" id="5986190at2759"/>
<name>A0A0D2IDJ5_9EURO</name>
<organism evidence="13 14">
    <name type="scientific">Rhinocladiella mackenziei CBS 650.93</name>
    <dbReference type="NCBI Taxonomy" id="1442369"/>
    <lineage>
        <taxon>Eukaryota</taxon>
        <taxon>Fungi</taxon>
        <taxon>Dikarya</taxon>
        <taxon>Ascomycota</taxon>
        <taxon>Pezizomycotina</taxon>
        <taxon>Eurotiomycetes</taxon>
        <taxon>Chaetothyriomycetidae</taxon>
        <taxon>Chaetothyriales</taxon>
        <taxon>Herpotrichiellaceae</taxon>
        <taxon>Rhinocladiella</taxon>
    </lineage>
</organism>
<dbReference type="GO" id="GO:0005524">
    <property type="term" value="F:ATP binding"/>
    <property type="evidence" value="ECO:0007669"/>
    <property type="project" value="InterPro"/>
</dbReference>
<dbReference type="GO" id="GO:0005634">
    <property type="term" value="C:nucleus"/>
    <property type="evidence" value="ECO:0007669"/>
    <property type="project" value="TreeGrafter"/>
</dbReference>
<dbReference type="GO" id="GO:0005737">
    <property type="term" value="C:cytoplasm"/>
    <property type="evidence" value="ECO:0007669"/>
    <property type="project" value="TreeGrafter"/>
</dbReference>
<comment type="subunit">
    <text evidence="3">Component of the EKC/KEOPS complex composed of at least BUD32, CGI121, GON7, KAE1 and PCC1; the whole complex dimerizes.</text>
</comment>
<accession>A0A0D2IDJ5</accession>
<evidence type="ECO:0000256" key="11">
    <source>
        <dbReference type="ARBA" id="ARBA00048679"/>
    </source>
</evidence>
<evidence type="ECO:0000256" key="9">
    <source>
        <dbReference type="ARBA" id="ARBA00033194"/>
    </source>
</evidence>
<dbReference type="GO" id="GO:0000781">
    <property type="term" value="C:chromosome, telomeric region"/>
    <property type="evidence" value="ECO:0007669"/>
    <property type="project" value="UniProtKB-SubCell"/>
</dbReference>
<evidence type="ECO:0000259" key="12">
    <source>
        <dbReference type="PROSITE" id="PS50011"/>
    </source>
</evidence>
<dbReference type="PANTHER" id="PTHR44167:SF24">
    <property type="entry name" value="SERINE_THREONINE-PROTEIN KINASE CHK2"/>
    <property type="match status" value="1"/>
</dbReference>
<dbReference type="EC" id="2.7.11.1" evidence="4"/>